<organism evidence="14 15">
    <name type="scientific">Proteiniborus ethanoligenes</name>
    <dbReference type="NCBI Taxonomy" id="415015"/>
    <lineage>
        <taxon>Bacteria</taxon>
        <taxon>Bacillati</taxon>
        <taxon>Bacillota</taxon>
        <taxon>Clostridia</taxon>
        <taxon>Eubacteriales</taxon>
        <taxon>Proteiniborus</taxon>
    </lineage>
</organism>
<evidence type="ECO:0000256" key="4">
    <source>
        <dbReference type="ARBA" id="ARBA00022598"/>
    </source>
</evidence>
<feature type="domain" description="Mur ligase central" evidence="13">
    <location>
        <begin position="44"/>
        <end position="269"/>
    </location>
</feature>
<keyword evidence="7 11" id="KW-0067">ATP-binding</keyword>
<keyword evidence="5" id="KW-0479">Metal-binding</keyword>
<keyword evidence="15" id="KW-1185">Reference proteome</keyword>
<dbReference type="SUPFAM" id="SSF53244">
    <property type="entry name" value="MurD-like peptide ligases, peptide-binding domain"/>
    <property type="match status" value="1"/>
</dbReference>
<evidence type="ECO:0000256" key="6">
    <source>
        <dbReference type="ARBA" id="ARBA00022741"/>
    </source>
</evidence>
<comment type="catalytic activity">
    <reaction evidence="10">
        <text>(6S)-5,6,7,8-tetrahydrofolyl-(gamma-L-Glu)(n) + L-glutamate + ATP = (6S)-5,6,7,8-tetrahydrofolyl-(gamma-L-Glu)(n+1) + ADP + phosphate + H(+)</text>
        <dbReference type="Rhea" id="RHEA:10580"/>
        <dbReference type="Rhea" id="RHEA-COMP:14738"/>
        <dbReference type="Rhea" id="RHEA-COMP:14740"/>
        <dbReference type="ChEBI" id="CHEBI:15378"/>
        <dbReference type="ChEBI" id="CHEBI:29985"/>
        <dbReference type="ChEBI" id="CHEBI:30616"/>
        <dbReference type="ChEBI" id="CHEBI:43474"/>
        <dbReference type="ChEBI" id="CHEBI:141005"/>
        <dbReference type="ChEBI" id="CHEBI:456216"/>
        <dbReference type="EC" id="6.3.2.17"/>
    </reaction>
</comment>
<evidence type="ECO:0000256" key="11">
    <source>
        <dbReference type="PIRNR" id="PIRNR001563"/>
    </source>
</evidence>
<keyword evidence="8" id="KW-0460">Magnesium</keyword>
<protein>
    <recommendedName>
        <fullName evidence="3">tetrahydrofolate synthase</fullName>
        <ecNumber evidence="3">6.3.2.17</ecNumber>
    </recommendedName>
    <alternativeName>
        <fullName evidence="9">Tetrahydrofolylpolyglutamate synthase</fullName>
    </alternativeName>
</protein>
<dbReference type="PIRSF" id="PIRSF001563">
    <property type="entry name" value="Folylpolyglu_synth"/>
    <property type="match status" value="1"/>
</dbReference>
<dbReference type="Gene3D" id="3.40.1190.10">
    <property type="entry name" value="Mur-like, catalytic domain"/>
    <property type="match status" value="1"/>
</dbReference>
<dbReference type="Proteomes" id="UP000198625">
    <property type="component" value="Unassembled WGS sequence"/>
</dbReference>
<dbReference type="InterPro" id="IPR004101">
    <property type="entry name" value="Mur_ligase_C"/>
</dbReference>
<dbReference type="OrthoDB" id="9809356at2"/>
<dbReference type="GO" id="GO:0008841">
    <property type="term" value="F:dihydrofolate synthase activity"/>
    <property type="evidence" value="ECO:0007669"/>
    <property type="project" value="TreeGrafter"/>
</dbReference>
<dbReference type="NCBIfam" id="TIGR01499">
    <property type="entry name" value="folC"/>
    <property type="match status" value="1"/>
</dbReference>
<evidence type="ECO:0000256" key="9">
    <source>
        <dbReference type="ARBA" id="ARBA00030592"/>
    </source>
</evidence>
<evidence type="ECO:0000313" key="15">
    <source>
        <dbReference type="Proteomes" id="UP000198625"/>
    </source>
</evidence>
<evidence type="ECO:0000256" key="1">
    <source>
        <dbReference type="ARBA" id="ARBA00001946"/>
    </source>
</evidence>
<keyword evidence="6 11" id="KW-0547">Nucleotide-binding</keyword>
<evidence type="ECO:0000259" key="13">
    <source>
        <dbReference type="Pfam" id="PF08245"/>
    </source>
</evidence>
<evidence type="ECO:0000256" key="2">
    <source>
        <dbReference type="ARBA" id="ARBA00008276"/>
    </source>
</evidence>
<dbReference type="FunFam" id="3.40.1190.10:FF:000011">
    <property type="entry name" value="Folylpolyglutamate synthase/dihydrofolate synthase"/>
    <property type="match status" value="1"/>
</dbReference>
<dbReference type="Pfam" id="PF02875">
    <property type="entry name" value="Mur_ligase_C"/>
    <property type="match status" value="1"/>
</dbReference>
<evidence type="ECO:0000256" key="10">
    <source>
        <dbReference type="ARBA" id="ARBA00047493"/>
    </source>
</evidence>
<dbReference type="SUPFAM" id="SSF53623">
    <property type="entry name" value="MurD-like peptide ligases, catalytic domain"/>
    <property type="match status" value="1"/>
</dbReference>
<evidence type="ECO:0000256" key="7">
    <source>
        <dbReference type="ARBA" id="ARBA00022840"/>
    </source>
</evidence>
<dbReference type="InterPro" id="IPR001645">
    <property type="entry name" value="Folylpolyglutamate_synth"/>
</dbReference>
<name>A0A1H3P9S5_9FIRM</name>
<sequence>MNYREALDYIHGTKKFGSKLGLDNIRALLGLLENPQQDLKFIHVAGTNGKGSTSSFIANTLIEAGYRVGLFTSPYLEVFNERMRINNTDISDDSLAQITLNVKEKVEVMLSRGMNHPTEFEIVTAIAMEYFKKENVDFVVLEVGLGGRYDSTNVIEDSLASVITTISMDHTDILGDTIGKIAYEKAGIIKDNGLVISYPQDKEAQEVIIDVAQKKNSELIIVPTEKIEVIETTAFGSRFNFEYKDIKMLDLEIGLIGVHQIYNASTALTTILSLKERGCISISDEAIRKGLSNTKWSGRLEVLKRNPTFLIDGAHNIQGIHALKKTLKDVFKYNKLILGVAILADKDVDHMIEELVPIADKIIVTEANIFRAMKAEELAEKIKKYNNNVIIESNIEKAVEESFQIATENDLIVFSGSLYLIGDVRTIVKKRC</sequence>
<dbReference type="Gene3D" id="3.90.190.20">
    <property type="entry name" value="Mur ligase, C-terminal domain"/>
    <property type="match status" value="1"/>
</dbReference>
<comment type="similarity">
    <text evidence="2 11">Belongs to the folylpolyglutamate synthase family.</text>
</comment>
<evidence type="ECO:0000313" key="14">
    <source>
        <dbReference type="EMBL" id="SDY97838.1"/>
    </source>
</evidence>
<dbReference type="InterPro" id="IPR018109">
    <property type="entry name" value="Folylpolyglutamate_synth_CS"/>
</dbReference>
<dbReference type="EC" id="6.3.2.17" evidence="3"/>
<dbReference type="InterPro" id="IPR036615">
    <property type="entry name" value="Mur_ligase_C_dom_sf"/>
</dbReference>
<dbReference type="GO" id="GO:0046872">
    <property type="term" value="F:metal ion binding"/>
    <property type="evidence" value="ECO:0007669"/>
    <property type="project" value="UniProtKB-KW"/>
</dbReference>
<dbReference type="InterPro" id="IPR013221">
    <property type="entry name" value="Mur_ligase_cen"/>
</dbReference>
<dbReference type="PROSITE" id="PS01012">
    <property type="entry name" value="FOLYLPOLYGLU_SYNT_2"/>
    <property type="match status" value="1"/>
</dbReference>
<evidence type="ECO:0000256" key="8">
    <source>
        <dbReference type="ARBA" id="ARBA00022842"/>
    </source>
</evidence>
<gene>
    <name evidence="14" type="ORF">SAMN05660462_01427</name>
</gene>
<dbReference type="GO" id="GO:0005524">
    <property type="term" value="F:ATP binding"/>
    <property type="evidence" value="ECO:0007669"/>
    <property type="project" value="UniProtKB-KW"/>
</dbReference>
<dbReference type="RefSeq" id="WP_091729163.1">
    <property type="nucleotide sequence ID" value="NZ_FNQE01000013.1"/>
</dbReference>
<dbReference type="Pfam" id="PF08245">
    <property type="entry name" value="Mur_ligase_M"/>
    <property type="match status" value="1"/>
</dbReference>
<dbReference type="InterPro" id="IPR036565">
    <property type="entry name" value="Mur-like_cat_sf"/>
</dbReference>
<evidence type="ECO:0000256" key="3">
    <source>
        <dbReference type="ARBA" id="ARBA00013025"/>
    </source>
</evidence>
<dbReference type="STRING" id="415015.SAMN05660462_01427"/>
<evidence type="ECO:0000256" key="5">
    <source>
        <dbReference type="ARBA" id="ARBA00022723"/>
    </source>
</evidence>
<accession>A0A1H3P9S5</accession>
<comment type="cofactor">
    <cofactor evidence="1">
        <name>Mg(2+)</name>
        <dbReference type="ChEBI" id="CHEBI:18420"/>
    </cofactor>
</comment>
<proteinExistence type="inferred from homology"/>
<keyword evidence="4 11" id="KW-0436">Ligase</keyword>
<dbReference type="GO" id="GO:0005737">
    <property type="term" value="C:cytoplasm"/>
    <property type="evidence" value="ECO:0007669"/>
    <property type="project" value="TreeGrafter"/>
</dbReference>
<dbReference type="GO" id="GO:0004326">
    <property type="term" value="F:tetrahydrofolylpolyglutamate synthase activity"/>
    <property type="evidence" value="ECO:0007669"/>
    <property type="project" value="UniProtKB-EC"/>
</dbReference>
<dbReference type="EMBL" id="FNQE01000013">
    <property type="protein sequence ID" value="SDY97838.1"/>
    <property type="molecule type" value="Genomic_DNA"/>
</dbReference>
<reference evidence="14 15" key="1">
    <citation type="submission" date="2016-10" db="EMBL/GenBank/DDBJ databases">
        <authorList>
            <person name="de Groot N.N."/>
        </authorList>
    </citation>
    <scope>NUCLEOTIDE SEQUENCE [LARGE SCALE GENOMIC DNA]</scope>
    <source>
        <strain evidence="14 15">DSM 21650</strain>
    </source>
</reference>
<evidence type="ECO:0000259" key="12">
    <source>
        <dbReference type="Pfam" id="PF02875"/>
    </source>
</evidence>
<feature type="domain" description="Mur ligase C-terminal" evidence="12">
    <location>
        <begin position="298"/>
        <end position="417"/>
    </location>
</feature>
<dbReference type="PANTHER" id="PTHR11136">
    <property type="entry name" value="FOLYLPOLYGLUTAMATE SYNTHASE-RELATED"/>
    <property type="match status" value="1"/>
</dbReference>
<dbReference type="AlphaFoldDB" id="A0A1H3P9S5"/>
<dbReference type="PANTHER" id="PTHR11136:SF0">
    <property type="entry name" value="DIHYDROFOLATE SYNTHETASE-RELATED"/>
    <property type="match status" value="1"/>
</dbReference>